<evidence type="ECO:0000256" key="7">
    <source>
        <dbReference type="SAM" id="Phobius"/>
    </source>
</evidence>
<dbReference type="Gene3D" id="3.40.50.300">
    <property type="entry name" value="P-loop containing nucleotide triphosphate hydrolases"/>
    <property type="match status" value="1"/>
</dbReference>
<evidence type="ECO:0000256" key="6">
    <source>
        <dbReference type="ARBA" id="ARBA00023136"/>
    </source>
</evidence>
<comment type="subcellular location">
    <subcellularLocation>
        <location evidence="1">Membrane</location>
        <topology evidence="1">Multi-pass membrane protein</topology>
    </subcellularLocation>
</comment>
<evidence type="ECO:0000259" key="8">
    <source>
        <dbReference type="PROSITE" id="PS50893"/>
    </source>
</evidence>
<dbReference type="InterPro" id="IPR036640">
    <property type="entry name" value="ABC1_TM_sf"/>
</dbReference>
<organism evidence="10">
    <name type="scientific">viral metagenome</name>
    <dbReference type="NCBI Taxonomy" id="1070528"/>
    <lineage>
        <taxon>unclassified sequences</taxon>
        <taxon>metagenomes</taxon>
        <taxon>organismal metagenomes</taxon>
    </lineage>
</organism>
<dbReference type="InterPro" id="IPR027417">
    <property type="entry name" value="P-loop_NTPase"/>
</dbReference>
<dbReference type="SMART" id="SM00382">
    <property type="entry name" value="AAA"/>
    <property type="match status" value="1"/>
</dbReference>
<evidence type="ECO:0000256" key="5">
    <source>
        <dbReference type="ARBA" id="ARBA00022989"/>
    </source>
</evidence>
<dbReference type="PROSITE" id="PS50929">
    <property type="entry name" value="ABC_TM1F"/>
    <property type="match status" value="1"/>
</dbReference>
<feature type="transmembrane region" description="Helical" evidence="7">
    <location>
        <begin position="254"/>
        <end position="275"/>
    </location>
</feature>
<dbReference type="InterPro" id="IPR003439">
    <property type="entry name" value="ABC_transporter-like_ATP-bd"/>
</dbReference>
<feature type="transmembrane region" description="Helical" evidence="7">
    <location>
        <begin position="170"/>
        <end position="188"/>
    </location>
</feature>
<evidence type="ECO:0000256" key="4">
    <source>
        <dbReference type="ARBA" id="ARBA00022840"/>
    </source>
</evidence>
<dbReference type="GO" id="GO:0016887">
    <property type="term" value="F:ATP hydrolysis activity"/>
    <property type="evidence" value="ECO:0007669"/>
    <property type="project" value="InterPro"/>
</dbReference>
<keyword evidence="5 7" id="KW-1133">Transmembrane helix</keyword>
<dbReference type="GO" id="GO:0016020">
    <property type="term" value="C:membrane"/>
    <property type="evidence" value="ECO:0007669"/>
    <property type="project" value="UniProtKB-SubCell"/>
</dbReference>
<feature type="transmembrane region" description="Helical" evidence="7">
    <location>
        <begin position="145"/>
        <end position="165"/>
    </location>
</feature>
<dbReference type="InterPro" id="IPR039421">
    <property type="entry name" value="Type_1_exporter"/>
</dbReference>
<dbReference type="Gene3D" id="1.20.1560.10">
    <property type="entry name" value="ABC transporter type 1, transmembrane domain"/>
    <property type="match status" value="1"/>
</dbReference>
<dbReference type="EMBL" id="MN740221">
    <property type="protein sequence ID" value="QHT94449.1"/>
    <property type="molecule type" value="Genomic_DNA"/>
</dbReference>
<feature type="transmembrane region" description="Helical" evidence="7">
    <location>
        <begin position="67"/>
        <end position="91"/>
    </location>
</feature>
<reference evidence="10" key="1">
    <citation type="journal article" date="2020" name="Nature">
        <title>Giant virus diversity and host interactions through global metagenomics.</title>
        <authorList>
            <person name="Schulz F."/>
            <person name="Roux S."/>
            <person name="Paez-Espino D."/>
            <person name="Jungbluth S."/>
            <person name="Walsh D.A."/>
            <person name="Denef V.J."/>
            <person name="McMahon K.D."/>
            <person name="Konstantinidis K.T."/>
            <person name="Eloe-Fadrosh E.A."/>
            <person name="Kyrpides N.C."/>
            <person name="Woyke T."/>
        </authorList>
    </citation>
    <scope>NUCLEOTIDE SEQUENCE</scope>
    <source>
        <strain evidence="10">GVMAG-M-3300024258-28</strain>
    </source>
</reference>
<dbReference type="InterPro" id="IPR003593">
    <property type="entry name" value="AAA+_ATPase"/>
</dbReference>
<dbReference type="PANTHER" id="PTHR43394:SF1">
    <property type="entry name" value="ATP-BINDING CASSETTE SUB-FAMILY B MEMBER 10, MITOCHONDRIAL"/>
    <property type="match status" value="1"/>
</dbReference>
<evidence type="ECO:0000256" key="1">
    <source>
        <dbReference type="ARBA" id="ARBA00004141"/>
    </source>
</evidence>
<evidence type="ECO:0000313" key="10">
    <source>
        <dbReference type="EMBL" id="QHT94449.1"/>
    </source>
</evidence>
<protein>
    <recommendedName>
        <fullName evidence="11">ABC transporter domain-containing protein</fullName>
    </recommendedName>
</protein>
<dbReference type="Pfam" id="PF00005">
    <property type="entry name" value="ABC_tran"/>
    <property type="match status" value="1"/>
</dbReference>
<dbReference type="AlphaFoldDB" id="A0A6C0INQ7"/>
<feature type="domain" description="ABC transmembrane type-1" evidence="9">
    <location>
        <begin position="18"/>
        <end position="300"/>
    </location>
</feature>
<sequence>MWKELGWDFFVQHKLKFVVYGLIILFVFPLEAVFLPEIYGKLFEGLRGLRSYPSVMDILKNIKAKNVAGLMAILIITWIIIISSGALKYYFESLLVPEYLKFIRNVIYEKTIDAYAEDYSDLKTGDYLSRVMELSRNFKDLFQQGLTRVIPEFIVSFIITLYLFVKNKKLGVVAGAVFVLCMVIQYFGTKKLVKLIAEKEEFFNTELSENLQDSLENLMNIYINNETGNQKKKNEKLEEINNKYMKRVMRIETVVIYATQFLILLGYGISIFMLYNLMKRKEVDVKNGIVLVLILGQFINYYMWVNSAMVHQITYKLGIIEGSRDYLNKIFVANKERVKTNVIKNGNIKLKDVCFKHNKRKDEYLFKDLNWEVAGGEKVALVGRSGTGKSTLMKLMINLYRTDGGKIMVDDTNIKEIKVDYLRERVNYINQRTNLFNESVLYNIRFGNDDITDEEIIEKLKKYKLDSVYSELPDGVNAKAGIHGGNLSGGMQKVTMLMRGLLRPSKVVLIDEPLSGLDANSRVKAIDMIIQETENKTLVIITHDEEILPHMDRVVDIKELQ</sequence>
<feature type="transmembrane region" description="Helical" evidence="7">
    <location>
        <begin position="287"/>
        <end position="304"/>
    </location>
</feature>
<evidence type="ECO:0000259" key="9">
    <source>
        <dbReference type="PROSITE" id="PS50929"/>
    </source>
</evidence>
<keyword evidence="2 7" id="KW-0812">Transmembrane</keyword>
<dbReference type="InterPro" id="IPR011527">
    <property type="entry name" value="ABC1_TM_dom"/>
</dbReference>
<feature type="transmembrane region" description="Helical" evidence="7">
    <location>
        <begin position="17"/>
        <end position="40"/>
    </location>
</feature>
<evidence type="ECO:0000256" key="2">
    <source>
        <dbReference type="ARBA" id="ARBA00022692"/>
    </source>
</evidence>
<dbReference type="PANTHER" id="PTHR43394">
    <property type="entry name" value="ATP-DEPENDENT PERMEASE MDL1, MITOCHONDRIAL"/>
    <property type="match status" value="1"/>
</dbReference>
<dbReference type="PROSITE" id="PS50893">
    <property type="entry name" value="ABC_TRANSPORTER_2"/>
    <property type="match status" value="1"/>
</dbReference>
<dbReference type="SUPFAM" id="SSF90123">
    <property type="entry name" value="ABC transporter transmembrane region"/>
    <property type="match status" value="1"/>
</dbReference>
<dbReference type="SUPFAM" id="SSF52540">
    <property type="entry name" value="P-loop containing nucleoside triphosphate hydrolases"/>
    <property type="match status" value="1"/>
</dbReference>
<evidence type="ECO:0008006" key="11">
    <source>
        <dbReference type="Google" id="ProtNLM"/>
    </source>
</evidence>
<name>A0A6C0INQ7_9ZZZZ</name>
<dbReference type="Pfam" id="PF00664">
    <property type="entry name" value="ABC_membrane"/>
    <property type="match status" value="1"/>
</dbReference>
<evidence type="ECO:0000256" key="3">
    <source>
        <dbReference type="ARBA" id="ARBA00022741"/>
    </source>
</evidence>
<feature type="domain" description="ABC transporter" evidence="8">
    <location>
        <begin position="348"/>
        <end position="560"/>
    </location>
</feature>
<keyword evidence="3" id="KW-0547">Nucleotide-binding</keyword>
<keyword evidence="4" id="KW-0067">ATP-binding</keyword>
<dbReference type="GO" id="GO:0005524">
    <property type="term" value="F:ATP binding"/>
    <property type="evidence" value="ECO:0007669"/>
    <property type="project" value="UniProtKB-KW"/>
</dbReference>
<dbReference type="GO" id="GO:0015421">
    <property type="term" value="F:ABC-type oligopeptide transporter activity"/>
    <property type="evidence" value="ECO:0007669"/>
    <property type="project" value="TreeGrafter"/>
</dbReference>
<keyword evidence="6 7" id="KW-0472">Membrane</keyword>
<accession>A0A6C0INQ7</accession>
<proteinExistence type="predicted"/>